<name>A0A3M0BV83_9PROT</name>
<accession>A0A3M0BV83</accession>
<sequence length="318" mass="36330">MFKEDGEQVLPPESDSIVWRDDNPSHEDYLRNRERDIVLRDYLDRLRDYQINVYREGKHEALISKATFEKIQKRLEGGVYAPARKDLNKDFILRGAVACGCCGKPLRSSWSTGKTKRFAYYLCQTKGCEMYGKSIPRAEIEGEFETLLASLPPKESLFKVTVAMFRTYWNTKLERAAASITTIERDMRDAESQIRKLVDRIVDATNERVITALENRISELEKRKLILAEKAQNTAAPQPAFDEVLELSLRVLANPYKIWASGKFTLRRLVLKLVFPEPLHYTRHEGYRTPKTSLPFNVLGGNFDGFSAGLLDGAAGEN</sequence>
<dbReference type="InterPro" id="IPR025827">
    <property type="entry name" value="Zn_ribbon_recom_dom"/>
</dbReference>
<keyword evidence="6" id="KW-1185">Reference proteome</keyword>
<gene>
    <name evidence="5" type="ORF">BXY39_3678</name>
</gene>
<evidence type="ECO:0000256" key="3">
    <source>
        <dbReference type="SAM" id="Coils"/>
    </source>
</evidence>
<organism evidence="5 6">
    <name type="scientific">Eilatimonas milleporae</name>
    <dbReference type="NCBI Taxonomy" id="911205"/>
    <lineage>
        <taxon>Bacteria</taxon>
        <taxon>Pseudomonadati</taxon>
        <taxon>Pseudomonadota</taxon>
        <taxon>Alphaproteobacteria</taxon>
        <taxon>Kordiimonadales</taxon>
        <taxon>Kordiimonadaceae</taxon>
        <taxon>Eilatimonas</taxon>
    </lineage>
</organism>
<comment type="caution">
    <text evidence="5">The sequence shown here is derived from an EMBL/GenBank/DDBJ whole genome shotgun (WGS) entry which is preliminary data.</text>
</comment>
<evidence type="ECO:0000259" key="4">
    <source>
        <dbReference type="Pfam" id="PF13408"/>
    </source>
</evidence>
<dbReference type="InterPro" id="IPR050639">
    <property type="entry name" value="SSR_resolvase"/>
</dbReference>
<proteinExistence type="predicted"/>
<dbReference type="EMBL" id="REFR01000016">
    <property type="protein sequence ID" value="RMB01491.1"/>
    <property type="molecule type" value="Genomic_DNA"/>
</dbReference>
<evidence type="ECO:0000256" key="1">
    <source>
        <dbReference type="ARBA" id="ARBA00023125"/>
    </source>
</evidence>
<feature type="coiled-coil region" evidence="3">
    <location>
        <begin position="173"/>
        <end position="230"/>
    </location>
</feature>
<dbReference type="Proteomes" id="UP000271227">
    <property type="component" value="Unassembled WGS sequence"/>
</dbReference>
<dbReference type="AlphaFoldDB" id="A0A3M0BV83"/>
<evidence type="ECO:0000256" key="2">
    <source>
        <dbReference type="ARBA" id="ARBA00023172"/>
    </source>
</evidence>
<dbReference type="Pfam" id="PF13408">
    <property type="entry name" value="Zn_ribbon_recom"/>
    <property type="match status" value="1"/>
</dbReference>
<keyword evidence="1" id="KW-0238">DNA-binding</keyword>
<dbReference type="GO" id="GO:0000150">
    <property type="term" value="F:DNA strand exchange activity"/>
    <property type="evidence" value="ECO:0007669"/>
    <property type="project" value="TreeGrafter"/>
</dbReference>
<evidence type="ECO:0000313" key="5">
    <source>
        <dbReference type="EMBL" id="RMB01491.1"/>
    </source>
</evidence>
<dbReference type="InParanoid" id="A0A3M0BV83"/>
<evidence type="ECO:0000313" key="6">
    <source>
        <dbReference type="Proteomes" id="UP000271227"/>
    </source>
</evidence>
<reference evidence="5 6" key="1">
    <citation type="submission" date="2018-10" db="EMBL/GenBank/DDBJ databases">
        <title>Genomic Encyclopedia of Archaeal and Bacterial Type Strains, Phase II (KMG-II): from individual species to whole genera.</title>
        <authorList>
            <person name="Goeker M."/>
        </authorList>
    </citation>
    <scope>NUCLEOTIDE SEQUENCE [LARGE SCALE GENOMIC DNA]</scope>
    <source>
        <strain evidence="5 6">DSM 25217</strain>
    </source>
</reference>
<dbReference type="PANTHER" id="PTHR30461">
    <property type="entry name" value="DNA-INVERTASE FROM LAMBDOID PROPHAGE"/>
    <property type="match status" value="1"/>
</dbReference>
<dbReference type="PANTHER" id="PTHR30461:SF2">
    <property type="entry name" value="SERINE RECOMBINASE PINE-RELATED"/>
    <property type="match status" value="1"/>
</dbReference>
<keyword evidence="3" id="KW-0175">Coiled coil</keyword>
<dbReference type="GO" id="GO:0003677">
    <property type="term" value="F:DNA binding"/>
    <property type="evidence" value="ECO:0007669"/>
    <property type="project" value="UniProtKB-KW"/>
</dbReference>
<protein>
    <submittedName>
        <fullName evidence="5">Recombinase-like zinc beta ribbon protein</fullName>
    </submittedName>
</protein>
<feature type="domain" description="Recombinase zinc beta ribbon" evidence="4">
    <location>
        <begin position="92"/>
        <end position="146"/>
    </location>
</feature>
<keyword evidence="2" id="KW-0233">DNA recombination</keyword>